<feature type="transmembrane region" description="Helical" evidence="1">
    <location>
        <begin position="12"/>
        <end position="29"/>
    </location>
</feature>
<dbReference type="Proteomes" id="UP000216189">
    <property type="component" value="Unassembled WGS sequence"/>
</dbReference>
<comment type="caution">
    <text evidence="2">The sequence shown here is derived from an EMBL/GenBank/DDBJ whole genome shotgun (WGS) entry which is preliminary data.</text>
</comment>
<sequence>MTKIVHIRRFPVKGGFYAINLFSIIFTIQELSAVELNHERIHTAHQRELFFVGFYLWYVVEWLFLLVKFRNGIKAYFNIRFEKEAYNHQSDLNYLKHRHRYHYR</sequence>
<organism evidence="2 3">
    <name type="scientific">Segatella bryantii</name>
    <name type="common">Prevotella bryantii</name>
    <dbReference type="NCBI Taxonomy" id="77095"/>
    <lineage>
        <taxon>Bacteria</taxon>
        <taxon>Pseudomonadati</taxon>
        <taxon>Bacteroidota</taxon>
        <taxon>Bacteroidia</taxon>
        <taxon>Bacteroidales</taxon>
        <taxon>Prevotellaceae</taxon>
        <taxon>Segatella</taxon>
    </lineage>
</organism>
<evidence type="ECO:0000256" key="1">
    <source>
        <dbReference type="SAM" id="Phobius"/>
    </source>
</evidence>
<evidence type="ECO:0000313" key="3">
    <source>
        <dbReference type="Proteomes" id="UP000216189"/>
    </source>
</evidence>
<protein>
    <submittedName>
        <fullName evidence="2">Uncharacterized protein</fullName>
    </submittedName>
</protein>
<dbReference type="EMBL" id="NPJF01000001">
    <property type="protein sequence ID" value="OYP57473.1"/>
    <property type="molecule type" value="Genomic_DNA"/>
</dbReference>
<keyword evidence="1" id="KW-0812">Transmembrane</keyword>
<gene>
    <name evidence="2" type="ORF">CIK91_00115</name>
</gene>
<keyword evidence="1" id="KW-0472">Membrane</keyword>
<accession>A0ABX4ELQ1</accession>
<name>A0ABX4ELQ1_SEGBR</name>
<proteinExistence type="predicted"/>
<reference evidence="2 3" key="1">
    <citation type="submission" date="2017-08" db="EMBL/GenBank/DDBJ databases">
        <title>Comparative genomics of non-oral Prevotella species.</title>
        <authorList>
            <person name="Accetto T."/>
            <person name="Nograsek B."/>
            <person name="Avgustin G."/>
        </authorList>
    </citation>
    <scope>NUCLEOTIDE SEQUENCE [LARGE SCALE GENOMIC DNA]</scope>
    <source>
        <strain evidence="2 3">TC1-1</strain>
    </source>
</reference>
<keyword evidence="1" id="KW-1133">Transmembrane helix</keyword>
<feature type="transmembrane region" description="Helical" evidence="1">
    <location>
        <begin position="49"/>
        <end position="67"/>
    </location>
</feature>
<keyword evidence="3" id="KW-1185">Reference proteome</keyword>
<evidence type="ECO:0000313" key="2">
    <source>
        <dbReference type="EMBL" id="OYP57473.1"/>
    </source>
</evidence>